<feature type="region of interest" description="Disordered" evidence="4">
    <location>
        <begin position="112"/>
        <end position="241"/>
    </location>
</feature>
<gene>
    <name evidence="6" type="ORF">B0I71DRAFT_127262</name>
    <name evidence="5" type="ORF">YALI1_F10839g</name>
</gene>
<feature type="compositionally biased region" description="Basic and acidic residues" evidence="4">
    <location>
        <begin position="1063"/>
        <end position="1081"/>
    </location>
</feature>
<feature type="compositionally biased region" description="Polar residues" evidence="4">
    <location>
        <begin position="187"/>
        <end position="196"/>
    </location>
</feature>
<dbReference type="KEGG" id="yli:2908416"/>
<dbReference type="EMBL" id="KZ857325">
    <property type="protein sequence ID" value="RDW28561.1"/>
    <property type="molecule type" value="Genomic_DNA"/>
</dbReference>
<feature type="compositionally biased region" description="Polar residues" evidence="4">
    <location>
        <begin position="80"/>
        <end position="98"/>
    </location>
</feature>
<dbReference type="GeneID" id="2908416"/>
<feature type="region of interest" description="Disordered" evidence="4">
    <location>
        <begin position="408"/>
        <end position="491"/>
    </location>
</feature>
<feature type="coiled-coil region" evidence="3">
    <location>
        <begin position="698"/>
        <end position="795"/>
    </location>
</feature>
<feature type="compositionally biased region" description="Basic and acidic residues" evidence="4">
    <location>
        <begin position="176"/>
        <end position="185"/>
    </location>
</feature>
<feature type="compositionally biased region" description="Polar residues" evidence="4">
    <location>
        <begin position="143"/>
        <end position="161"/>
    </location>
</feature>
<keyword evidence="1" id="KW-0963">Cytoplasm</keyword>
<feature type="compositionally biased region" description="Low complexity" evidence="4">
    <location>
        <begin position="424"/>
        <end position="445"/>
    </location>
</feature>
<dbReference type="GO" id="GO:0003677">
    <property type="term" value="F:DNA binding"/>
    <property type="evidence" value="ECO:0007669"/>
    <property type="project" value="UniProtKB-KW"/>
</dbReference>
<feature type="coiled-coil region" evidence="3">
    <location>
        <begin position="882"/>
        <end position="927"/>
    </location>
</feature>
<evidence type="ECO:0000313" key="6">
    <source>
        <dbReference type="EMBL" id="RDW28561.1"/>
    </source>
</evidence>
<feature type="region of interest" description="Disordered" evidence="4">
    <location>
        <begin position="75"/>
        <end position="100"/>
    </location>
</feature>
<evidence type="ECO:0000256" key="3">
    <source>
        <dbReference type="SAM" id="Coils"/>
    </source>
</evidence>
<feature type="compositionally biased region" description="Low complexity" evidence="4">
    <location>
        <begin position="122"/>
        <end position="138"/>
    </location>
</feature>
<protein>
    <submittedName>
        <fullName evidence="5">Uncharacterized protein</fullName>
    </submittedName>
</protein>
<reference evidence="5 7" key="1">
    <citation type="journal article" date="2016" name="PLoS ONE">
        <title>Sequence Assembly of Yarrowia lipolytica Strain W29/CLIB89 Shows Transposable Element Diversity.</title>
        <authorList>
            <person name="Magnan C."/>
            <person name="Yu J."/>
            <person name="Chang I."/>
            <person name="Jahn E."/>
            <person name="Kanomata Y."/>
            <person name="Wu J."/>
            <person name="Zeller M."/>
            <person name="Oakes M."/>
            <person name="Baldi P."/>
            <person name="Sandmeyer S."/>
        </authorList>
    </citation>
    <scope>NUCLEOTIDE SEQUENCE [LARGE SCALE GENOMIC DNA]</scope>
    <source>
        <strain evidence="5">CLIB89</strain>
        <strain evidence="7">CLIB89(W29)</strain>
    </source>
</reference>
<accession>A0A1D8NMG2</accession>
<dbReference type="InterPro" id="IPR050308">
    <property type="entry name" value="MukB/SMC"/>
</dbReference>
<proteinExistence type="predicted"/>
<dbReference type="EMBL" id="CP017558">
    <property type="protein sequence ID" value="AOW06808.1"/>
    <property type="molecule type" value="Genomic_DNA"/>
</dbReference>
<evidence type="ECO:0000313" key="8">
    <source>
        <dbReference type="Proteomes" id="UP000256601"/>
    </source>
</evidence>
<feature type="compositionally biased region" description="Low complexity" evidence="4">
    <location>
        <begin position="1087"/>
        <end position="1099"/>
    </location>
</feature>
<feature type="region of interest" description="Disordered" evidence="4">
    <location>
        <begin position="1"/>
        <end position="55"/>
    </location>
</feature>
<feature type="coiled-coil region" evidence="3">
    <location>
        <begin position="544"/>
        <end position="670"/>
    </location>
</feature>
<dbReference type="OrthoDB" id="10255522at2759"/>
<organism evidence="5 7">
    <name type="scientific">Yarrowia lipolytica</name>
    <name type="common">Candida lipolytica</name>
    <dbReference type="NCBI Taxonomy" id="4952"/>
    <lineage>
        <taxon>Eukaryota</taxon>
        <taxon>Fungi</taxon>
        <taxon>Dikarya</taxon>
        <taxon>Ascomycota</taxon>
        <taxon>Saccharomycotina</taxon>
        <taxon>Dipodascomycetes</taxon>
        <taxon>Dipodascales</taxon>
        <taxon>Dipodascales incertae sedis</taxon>
        <taxon>Yarrowia</taxon>
    </lineage>
</organism>
<dbReference type="VEuPathDB" id="FungiDB:YALI1_F10839g"/>
<dbReference type="PANTHER" id="PTHR42963:SF1">
    <property type="entry name" value="DUF4476 DOMAIN-CONTAINING PROTEIN"/>
    <property type="match status" value="1"/>
</dbReference>
<dbReference type="RefSeq" id="XP_505122.1">
    <property type="nucleotide sequence ID" value="XM_505122.1"/>
</dbReference>
<reference evidence="6 8" key="2">
    <citation type="submission" date="2018-07" db="EMBL/GenBank/DDBJ databases">
        <title>Draft Genome Assemblies for Five Robust Yarrowia lipolytica Strains Exhibiting High Lipid Production and Pentose Sugar Utilization and Sugar Alcohol Secretion from Undetoxified Lignocellulosic Biomass Hydrolysates.</title>
        <authorList>
            <consortium name="DOE Joint Genome Institute"/>
            <person name="Walker C."/>
            <person name="Ryu S."/>
            <person name="Na H."/>
            <person name="Zane M."/>
            <person name="LaButti K."/>
            <person name="Lipzen A."/>
            <person name="Haridas S."/>
            <person name="Barry K."/>
            <person name="Grigoriev I.V."/>
            <person name="Quarterman J."/>
            <person name="Slininger P."/>
            <person name="Dien B."/>
            <person name="Trinh C.T."/>
        </authorList>
    </citation>
    <scope>NUCLEOTIDE SEQUENCE [LARGE SCALE GENOMIC DNA]</scope>
    <source>
        <strain evidence="6 8">YB392</strain>
    </source>
</reference>
<dbReference type="PANTHER" id="PTHR42963">
    <property type="entry name" value="CHROMOSOME PARTITION PROTEIN MUKB"/>
    <property type="match status" value="1"/>
</dbReference>
<evidence type="ECO:0000256" key="4">
    <source>
        <dbReference type="SAM" id="MobiDB-lite"/>
    </source>
</evidence>
<dbReference type="VEuPathDB" id="FungiDB:YALI0_F07513g"/>
<dbReference type="GO" id="GO:0005737">
    <property type="term" value="C:cytoplasm"/>
    <property type="evidence" value="ECO:0007669"/>
    <property type="project" value="TreeGrafter"/>
</dbReference>
<evidence type="ECO:0000313" key="7">
    <source>
        <dbReference type="Proteomes" id="UP000182444"/>
    </source>
</evidence>
<evidence type="ECO:0000256" key="2">
    <source>
        <dbReference type="ARBA" id="ARBA00023125"/>
    </source>
</evidence>
<feature type="coiled-coil region" evidence="3">
    <location>
        <begin position="1156"/>
        <end position="1183"/>
    </location>
</feature>
<feature type="compositionally biased region" description="Polar residues" evidence="4">
    <location>
        <begin position="1"/>
        <end position="19"/>
    </location>
</feature>
<dbReference type="Proteomes" id="UP000182444">
    <property type="component" value="Chromosome 1F"/>
</dbReference>
<keyword evidence="3" id="KW-0175">Coiled coil</keyword>
<evidence type="ECO:0000256" key="1">
    <source>
        <dbReference type="ARBA" id="ARBA00022490"/>
    </source>
</evidence>
<feature type="compositionally biased region" description="Polar residues" evidence="4">
    <location>
        <begin position="218"/>
        <end position="241"/>
    </location>
</feature>
<keyword evidence="2" id="KW-0238">DNA-binding</keyword>
<feature type="compositionally biased region" description="Polar residues" evidence="4">
    <location>
        <begin position="35"/>
        <end position="49"/>
    </location>
</feature>
<dbReference type="Proteomes" id="UP000256601">
    <property type="component" value="Unassembled WGS sequence"/>
</dbReference>
<dbReference type="AlphaFoldDB" id="A0A1D8NMG2"/>
<evidence type="ECO:0000313" key="5">
    <source>
        <dbReference type="EMBL" id="AOW06808.1"/>
    </source>
</evidence>
<feature type="compositionally biased region" description="Polar residues" evidence="4">
    <location>
        <begin position="451"/>
        <end position="464"/>
    </location>
</feature>
<feature type="region of interest" description="Disordered" evidence="4">
    <location>
        <begin position="1063"/>
        <end position="1102"/>
    </location>
</feature>
<name>A0A1D8NMG2_YARLL</name>
<sequence length="1184" mass="132877">MPTGDTVSSEPTQSANLSDGSVIAQPNAADDSPNADHSNLTTDPGSSSPGGFEMSFQDDEYLTMFNNLKLDVKSGKRDITQSVSAQDSSLNASSNVTEDYSGAGFETLDFEDMPAEFEAIPGASPASHSSLESSGEPSKVTDLGSTDTKQTPDTSTASTKAKQMVETATAATTTTADDKENREIPVSEQSSVSQLPNAFIPERTSSLSPLARKKTPNVAPTSSSGSPLASKGMSSFQTISPPREMSFNSVIRHSSMHTDSVIHHGVATLEDVDLGCDTDLESPPSPEHFHMKSLDDNMFSVPATLDDKTVLGVKQERAHVDKLVNDKFNLQVENMMLRNNLNRGEGGSQAGGVDALKRAIRENNEMKEKIEQMEKELSRKRDGGIDSEEIRELKERVVNYEEQIEYLEGKQQQQQQQDWEDMRSSSSAFGRSSRLSGSRAPSRGGVPPNNHFMSNRSISRQSFVSDGGSGGPGGATHRQYSHTPPLVHSNRHSQHIDTDEAHVMDQMHKLQNLIDPDGHADSETDEDSIYSRFSSFLTIITQYIVAQQEKFRLTEQEFQNLEQDYEDIQLRVAQESAEEIEALRIEIENLRNDFSSQEQENDNLRHELSQHREEARHYEREILALYPDIQTLENNNKRLKKDVEKKTRSLVEMEERLQGMDAELQRATELNEEIGAFAGSLEEQLEELKTGGVDEKEVERVKGELEKVRHELEVATEQAGVAKKDADTARMELAGVKRERQDLQRESDTLREDLETRNVELGTRNVELETKKVEVSSLTATVESLKAEVSSLQASMNQIATVMVDHDIDVEAMTIPQLVLELLNERQALHVRISEQESISRSSASELEQKLTETTLQLQLREQFTDDLEAQLDDALSRIEHMGNHEARVMELTRQLTQFEEQFSNDRKHSEMEKAKLEAQIKRVQADSDLRSAAHQKQLSSWQKKLFNVECNRGDFSKSIIEKLANILGPVWKDAHDDDLSKLMKANSTPSAEVVTKLSNDALHDLGRLVSKGNSEITKQLHQLRIEVDSLKYKNNKHEEQYRSLSNLYKKAGLERDDYKKRLAQSEEDKKQLGDQLERTSPRRKLGSGISSASISSLGSDEEDLGRVQVTAREIDSHQSHASPMGKPFSSVLWGIRNEDIQQRLKLEKEMRASDKAAADKKIKELEDELNEVYRREAQRERNY</sequence>